<organism evidence="1 2">
    <name type="scientific">Brachionus plicatilis</name>
    <name type="common">Marine rotifer</name>
    <name type="synonym">Brachionus muelleri</name>
    <dbReference type="NCBI Taxonomy" id="10195"/>
    <lineage>
        <taxon>Eukaryota</taxon>
        <taxon>Metazoa</taxon>
        <taxon>Spiralia</taxon>
        <taxon>Gnathifera</taxon>
        <taxon>Rotifera</taxon>
        <taxon>Eurotatoria</taxon>
        <taxon>Monogononta</taxon>
        <taxon>Pseudotrocha</taxon>
        <taxon>Ploima</taxon>
        <taxon>Brachionidae</taxon>
        <taxon>Brachionus</taxon>
    </lineage>
</organism>
<dbReference type="EMBL" id="REGN01004618">
    <property type="protein sequence ID" value="RNA16809.1"/>
    <property type="molecule type" value="Genomic_DNA"/>
</dbReference>
<dbReference type="AlphaFoldDB" id="A0A3M7R005"/>
<proteinExistence type="predicted"/>
<keyword evidence="2" id="KW-1185">Reference proteome</keyword>
<protein>
    <submittedName>
        <fullName evidence="1">Uncharacterized protein</fullName>
    </submittedName>
</protein>
<gene>
    <name evidence="1" type="ORF">BpHYR1_025551</name>
</gene>
<reference evidence="1 2" key="1">
    <citation type="journal article" date="2018" name="Sci. Rep.">
        <title>Genomic signatures of local adaptation to the degree of environmental predictability in rotifers.</title>
        <authorList>
            <person name="Franch-Gras L."/>
            <person name="Hahn C."/>
            <person name="Garcia-Roger E.M."/>
            <person name="Carmona M.J."/>
            <person name="Serra M."/>
            <person name="Gomez A."/>
        </authorList>
    </citation>
    <scope>NUCLEOTIDE SEQUENCE [LARGE SCALE GENOMIC DNA]</scope>
    <source>
        <strain evidence="1">HYR1</strain>
    </source>
</reference>
<comment type="caution">
    <text evidence="1">The sequence shown here is derived from an EMBL/GenBank/DDBJ whole genome shotgun (WGS) entry which is preliminary data.</text>
</comment>
<name>A0A3M7R005_BRAPC</name>
<sequence>MLTEIVILNIPNFCHILITLTTVQDNLRFSKELSNSQERLRHLYSKRLILDKLGEAQVVEFAS</sequence>
<accession>A0A3M7R005</accession>
<evidence type="ECO:0000313" key="1">
    <source>
        <dbReference type="EMBL" id="RNA16809.1"/>
    </source>
</evidence>
<dbReference type="Proteomes" id="UP000276133">
    <property type="component" value="Unassembled WGS sequence"/>
</dbReference>
<evidence type="ECO:0000313" key="2">
    <source>
        <dbReference type="Proteomes" id="UP000276133"/>
    </source>
</evidence>